<keyword evidence="4" id="KW-0804">Transcription</keyword>
<keyword evidence="2" id="KW-0805">Transcription regulation</keyword>
<dbReference type="GO" id="GO:0060567">
    <property type="term" value="P:negative regulation of termination of DNA-templated transcription"/>
    <property type="evidence" value="ECO:0007669"/>
    <property type="project" value="InterPro"/>
</dbReference>
<proteinExistence type="inferred from homology"/>
<dbReference type="RefSeq" id="WP_024496257.1">
    <property type="nucleotide sequence ID" value="NZ_AWGA01000060.1"/>
</dbReference>
<evidence type="ECO:0000256" key="1">
    <source>
        <dbReference type="ARBA" id="ARBA00010234"/>
    </source>
</evidence>
<reference evidence="5 6" key="1">
    <citation type="journal article" date="2014" name="Appl. Environ. Microbiol.">
        <title>Genomic features of a bumble bee symbiont reflect its host environment.</title>
        <authorList>
            <person name="Martinson V.G."/>
            <person name="Magoc T."/>
            <person name="Koch H."/>
            <person name="Salzberg S.L."/>
            <person name="Moran N.A."/>
        </authorList>
    </citation>
    <scope>NUCLEOTIDE SEQUENCE [LARGE SCALE GENOMIC DNA]</scope>
    <source>
        <strain evidence="5 6">Bimp</strain>
    </source>
</reference>
<comment type="similarity">
    <text evidence="1">Belongs to the phage antitermination Q type 1 family.</text>
</comment>
<keyword evidence="6" id="KW-1185">Reference proteome</keyword>
<sequence>MRETRDILTAWKNTRILKRMGIEYPSKSVGINGAPTEFDCRQYLTEDEAQIVDKAVLTLKNDNYSQWIVLTAYYLREISCNAQAKAIGKRPHDIINLLKQGEMFIRGNIYEYFKKAA</sequence>
<protein>
    <recommendedName>
        <fullName evidence="7">Antitermination protein</fullName>
    </recommendedName>
</protein>
<dbReference type="InterPro" id="IPR010534">
    <property type="entry name" value="Phage_933W_GpQ"/>
</dbReference>
<evidence type="ECO:0000256" key="2">
    <source>
        <dbReference type="ARBA" id="ARBA00023015"/>
    </source>
</evidence>
<organism evidence="5 6">
    <name type="scientific">Candidatus Schmidhempelia bombi str. Bimp</name>
    <dbReference type="NCBI Taxonomy" id="1387197"/>
    <lineage>
        <taxon>Bacteria</taxon>
        <taxon>Pseudomonadati</taxon>
        <taxon>Pseudomonadota</taxon>
        <taxon>Gammaproteobacteria</taxon>
        <taxon>Orbales</taxon>
        <taxon>Orbaceae</taxon>
        <taxon>Candidatus Schmidhempelia</taxon>
    </lineage>
</organism>
<dbReference type="EMBL" id="AWGA01000060">
    <property type="protein sequence ID" value="TEA26952.1"/>
    <property type="molecule type" value="Genomic_DNA"/>
</dbReference>
<dbReference type="AlphaFoldDB" id="A0AB94IC16"/>
<dbReference type="GO" id="GO:0003677">
    <property type="term" value="F:DNA binding"/>
    <property type="evidence" value="ECO:0007669"/>
    <property type="project" value="UniProtKB-KW"/>
</dbReference>
<evidence type="ECO:0000256" key="4">
    <source>
        <dbReference type="ARBA" id="ARBA00023163"/>
    </source>
</evidence>
<evidence type="ECO:0000313" key="6">
    <source>
        <dbReference type="Proteomes" id="UP000506160"/>
    </source>
</evidence>
<evidence type="ECO:0000313" key="5">
    <source>
        <dbReference type="EMBL" id="TEA26952.1"/>
    </source>
</evidence>
<name>A0AB94IC16_9GAMM</name>
<comment type="caution">
    <text evidence="5">The sequence shown here is derived from an EMBL/GenBank/DDBJ whole genome shotgun (WGS) entry which is preliminary data.</text>
</comment>
<evidence type="ECO:0008006" key="7">
    <source>
        <dbReference type="Google" id="ProtNLM"/>
    </source>
</evidence>
<accession>A0AB94IC16</accession>
<keyword evidence="3" id="KW-0238">DNA-binding</keyword>
<dbReference type="Pfam" id="PF06530">
    <property type="entry name" value="Phage_antitermQ"/>
    <property type="match status" value="1"/>
</dbReference>
<evidence type="ECO:0000256" key="3">
    <source>
        <dbReference type="ARBA" id="ARBA00023125"/>
    </source>
</evidence>
<gene>
    <name evidence="5" type="ORF">O970_06195</name>
</gene>
<dbReference type="Proteomes" id="UP000506160">
    <property type="component" value="Unassembled WGS sequence"/>
</dbReference>